<name>A0A834WKF6_9FABA</name>
<comment type="caution">
    <text evidence="2">The sequence shown here is derived from an EMBL/GenBank/DDBJ whole genome shotgun (WGS) entry which is preliminary data.</text>
</comment>
<dbReference type="Proteomes" id="UP000634136">
    <property type="component" value="Unassembled WGS sequence"/>
</dbReference>
<keyword evidence="2" id="KW-0808">Transferase</keyword>
<reference evidence="2" key="1">
    <citation type="submission" date="2020-09" db="EMBL/GenBank/DDBJ databases">
        <title>Genome-Enabled Discovery of Anthraquinone Biosynthesis in Senna tora.</title>
        <authorList>
            <person name="Kang S.-H."/>
            <person name="Pandey R.P."/>
            <person name="Lee C.-M."/>
            <person name="Sim J.-S."/>
            <person name="Jeong J.-T."/>
            <person name="Choi B.-S."/>
            <person name="Jung M."/>
            <person name="Ginzburg D."/>
            <person name="Zhao K."/>
            <person name="Won S.Y."/>
            <person name="Oh T.-J."/>
            <person name="Yu Y."/>
            <person name="Kim N.-H."/>
            <person name="Lee O.R."/>
            <person name="Lee T.-H."/>
            <person name="Bashyal P."/>
            <person name="Kim T.-S."/>
            <person name="Lee W.-H."/>
            <person name="Kawkins C."/>
            <person name="Kim C.-K."/>
            <person name="Kim J.S."/>
            <person name="Ahn B.O."/>
            <person name="Rhee S.Y."/>
            <person name="Sohng J.K."/>
        </authorList>
    </citation>
    <scope>NUCLEOTIDE SEQUENCE</scope>
    <source>
        <tissue evidence="2">Leaf</tissue>
    </source>
</reference>
<dbReference type="AlphaFoldDB" id="A0A834WKF6"/>
<accession>A0A834WKF6</accession>
<sequence>MAWRADSRVATDQRPEGERIGGEENWVGDVEEGVRRSKRKAVGVGGSSEIAIHKLIDVWKNNA</sequence>
<evidence type="ECO:0000256" key="1">
    <source>
        <dbReference type="SAM" id="MobiDB-lite"/>
    </source>
</evidence>
<keyword evidence="3" id="KW-1185">Reference proteome</keyword>
<proteinExistence type="predicted"/>
<evidence type="ECO:0000313" key="2">
    <source>
        <dbReference type="EMBL" id="KAF7826565.1"/>
    </source>
</evidence>
<organism evidence="2 3">
    <name type="scientific">Senna tora</name>
    <dbReference type="NCBI Taxonomy" id="362788"/>
    <lineage>
        <taxon>Eukaryota</taxon>
        <taxon>Viridiplantae</taxon>
        <taxon>Streptophyta</taxon>
        <taxon>Embryophyta</taxon>
        <taxon>Tracheophyta</taxon>
        <taxon>Spermatophyta</taxon>
        <taxon>Magnoliopsida</taxon>
        <taxon>eudicotyledons</taxon>
        <taxon>Gunneridae</taxon>
        <taxon>Pentapetalae</taxon>
        <taxon>rosids</taxon>
        <taxon>fabids</taxon>
        <taxon>Fabales</taxon>
        <taxon>Fabaceae</taxon>
        <taxon>Caesalpinioideae</taxon>
        <taxon>Cassia clade</taxon>
        <taxon>Senna</taxon>
    </lineage>
</organism>
<dbReference type="GO" id="GO:0016740">
    <property type="term" value="F:transferase activity"/>
    <property type="evidence" value="ECO:0007669"/>
    <property type="project" value="UniProtKB-KW"/>
</dbReference>
<gene>
    <name evidence="2" type="ORF">G2W53_017729</name>
</gene>
<protein>
    <submittedName>
        <fullName evidence="2">UDP-glycosyltransferase 708D1</fullName>
    </submittedName>
</protein>
<dbReference type="EMBL" id="JAAIUW010000006">
    <property type="protein sequence ID" value="KAF7826565.1"/>
    <property type="molecule type" value="Genomic_DNA"/>
</dbReference>
<feature type="region of interest" description="Disordered" evidence="1">
    <location>
        <begin position="1"/>
        <end position="21"/>
    </location>
</feature>
<evidence type="ECO:0000313" key="3">
    <source>
        <dbReference type="Proteomes" id="UP000634136"/>
    </source>
</evidence>